<keyword evidence="8" id="KW-1185">Reference proteome</keyword>
<dbReference type="InterPro" id="IPR033756">
    <property type="entry name" value="YlxH/NBP35"/>
</dbReference>
<dbReference type="PANTHER" id="PTHR23264">
    <property type="entry name" value="NUCLEOTIDE-BINDING PROTEIN NBP35 YEAST -RELATED"/>
    <property type="match status" value="1"/>
</dbReference>
<reference evidence="7" key="2">
    <citation type="submission" date="2013-10" db="EMBL/GenBank/DDBJ databases">
        <authorList>
            <person name="Aslett M."/>
        </authorList>
    </citation>
    <scope>NUCLEOTIDE SEQUENCE [LARGE SCALE GENOMIC DNA]</scope>
    <source>
        <strain evidence="7">Houghton</strain>
    </source>
</reference>
<dbReference type="OrthoDB" id="332512at2759"/>
<dbReference type="CDD" id="cd02037">
    <property type="entry name" value="Mrp_NBP35"/>
    <property type="match status" value="1"/>
</dbReference>
<feature type="compositionally biased region" description="Low complexity" evidence="6">
    <location>
        <begin position="38"/>
        <end position="54"/>
    </location>
</feature>
<dbReference type="InterPro" id="IPR000808">
    <property type="entry name" value="Mrp-like_CS"/>
</dbReference>
<dbReference type="VEuPathDB" id="ToxoDB:ETH_00042375"/>
<dbReference type="GO" id="GO:0051536">
    <property type="term" value="F:iron-sulfur cluster binding"/>
    <property type="evidence" value="ECO:0007669"/>
    <property type="project" value="UniProtKB-KW"/>
</dbReference>
<dbReference type="VEuPathDB" id="ToxoDB:ETH2_1592300"/>
<keyword evidence="3" id="KW-0067">ATP-binding</keyword>
<dbReference type="GeneID" id="25257514"/>
<gene>
    <name evidence="7" type="ORF">ETH_00042375</name>
</gene>
<dbReference type="InterPro" id="IPR019591">
    <property type="entry name" value="Mrp/NBP35_ATP-bd"/>
</dbReference>
<evidence type="ECO:0000256" key="1">
    <source>
        <dbReference type="ARBA" id="ARBA00022723"/>
    </source>
</evidence>
<keyword evidence="2" id="KW-0547">Nucleotide-binding</keyword>
<dbReference type="AlphaFoldDB" id="U6L9T9"/>
<keyword evidence="5" id="KW-0411">Iron-sulfur</keyword>
<protein>
    <submittedName>
        <fullName evidence="7">Nucleotide-binding protein, putative</fullName>
    </submittedName>
</protein>
<proteinExistence type="predicted"/>
<dbReference type="EMBL" id="HG677253">
    <property type="protein sequence ID" value="CDJ44535.1"/>
    <property type="molecule type" value="Genomic_DNA"/>
</dbReference>
<dbReference type="Proteomes" id="UP000030747">
    <property type="component" value="Unassembled WGS sequence"/>
</dbReference>
<dbReference type="GO" id="GO:0005524">
    <property type="term" value="F:ATP binding"/>
    <property type="evidence" value="ECO:0007669"/>
    <property type="project" value="UniProtKB-KW"/>
</dbReference>
<dbReference type="Gene3D" id="3.40.50.300">
    <property type="entry name" value="P-loop containing nucleotide triphosphate hydrolases"/>
    <property type="match status" value="1"/>
</dbReference>
<evidence type="ECO:0000313" key="7">
    <source>
        <dbReference type="EMBL" id="CDJ44535.1"/>
    </source>
</evidence>
<dbReference type="PROSITE" id="PS01215">
    <property type="entry name" value="MRP"/>
    <property type="match status" value="1"/>
</dbReference>
<organism evidence="7 8">
    <name type="scientific">Eimeria tenella</name>
    <name type="common">Coccidian parasite</name>
    <dbReference type="NCBI Taxonomy" id="5802"/>
    <lineage>
        <taxon>Eukaryota</taxon>
        <taxon>Sar</taxon>
        <taxon>Alveolata</taxon>
        <taxon>Apicomplexa</taxon>
        <taxon>Conoidasida</taxon>
        <taxon>Coccidia</taxon>
        <taxon>Eucoccidiorida</taxon>
        <taxon>Eimeriorina</taxon>
        <taxon>Eimeriidae</taxon>
        <taxon>Eimeria</taxon>
    </lineage>
</organism>
<dbReference type="SUPFAM" id="SSF52540">
    <property type="entry name" value="P-loop containing nucleoside triphosphate hydrolases"/>
    <property type="match status" value="1"/>
</dbReference>
<evidence type="ECO:0000256" key="4">
    <source>
        <dbReference type="ARBA" id="ARBA00023004"/>
    </source>
</evidence>
<dbReference type="GO" id="GO:0005829">
    <property type="term" value="C:cytosol"/>
    <property type="evidence" value="ECO:0007669"/>
    <property type="project" value="TreeGrafter"/>
</dbReference>
<dbReference type="RefSeq" id="XP_013235283.1">
    <property type="nucleotide sequence ID" value="XM_013379829.1"/>
</dbReference>
<dbReference type="OMA" id="DEHITIC"/>
<dbReference type="InterPro" id="IPR027417">
    <property type="entry name" value="P-loop_NTPase"/>
</dbReference>
<dbReference type="GO" id="GO:0140663">
    <property type="term" value="F:ATP-dependent FeS chaperone activity"/>
    <property type="evidence" value="ECO:0007669"/>
    <property type="project" value="InterPro"/>
</dbReference>
<dbReference type="PANTHER" id="PTHR23264:SF19">
    <property type="entry name" value="CYTOSOLIC FE-S CLUSTER ASSEMBLY FACTOR NUBP2"/>
    <property type="match status" value="1"/>
</dbReference>
<keyword evidence="1" id="KW-0479">Metal-binding</keyword>
<dbReference type="GO" id="GO:0046872">
    <property type="term" value="F:metal ion binding"/>
    <property type="evidence" value="ECO:0007669"/>
    <property type="project" value="UniProtKB-KW"/>
</dbReference>
<evidence type="ECO:0000256" key="6">
    <source>
        <dbReference type="SAM" id="MobiDB-lite"/>
    </source>
</evidence>
<accession>U6L9T9</accession>
<evidence type="ECO:0000313" key="8">
    <source>
        <dbReference type="Proteomes" id="UP000030747"/>
    </source>
</evidence>
<keyword evidence="4" id="KW-0408">Iron</keyword>
<sequence>MAGLAAGCEGCPGRSLCLAAKGGAAAAAAASAAAEPGAAAAAESAQQQQQQQPKNPEVAQKLKNVKKKIIILSGKGGVGKSTVASQLGWTLNSEGLAVGLCDLDLCGPSLPLMLQQQAAEVFQSADGWEPAFVRPDLCLMSIGTPEAFLLPEADSAVIWRGPKKNLLIKSFLANVNWGDLDFLLVDTPPGTSDEHISLAALLEADGALIVTTPQEAALQDVRKQINFCRKVKLPVLGVVENMAESLFAEGPNKGGAQVPVAS</sequence>
<dbReference type="Pfam" id="PF10609">
    <property type="entry name" value="ParA"/>
    <property type="match status" value="1"/>
</dbReference>
<evidence type="ECO:0000256" key="5">
    <source>
        <dbReference type="ARBA" id="ARBA00023014"/>
    </source>
</evidence>
<reference evidence="7" key="1">
    <citation type="submission" date="2013-10" db="EMBL/GenBank/DDBJ databases">
        <title>Genomic analysis of the causative agents of coccidiosis in chickens.</title>
        <authorList>
            <person name="Reid A.J."/>
            <person name="Blake D."/>
            <person name="Billington K."/>
            <person name="Browne H."/>
            <person name="Dunn M."/>
            <person name="Hung S."/>
            <person name="Kawahara F."/>
            <person name="Miranda-Saavedra D."/>
            <person name="Mourier T."/>
            <person name="Nagra H."/>
            <person name="Otto T.D."/>
            <person name="Rawlings N."/>
            <person name="Sanchez A."/>
            <person name="Sanders M."/>
            <person name="Subramaniam C."/>
            <person name="Tay Y."/>
            <person name="Dear P."/>
            <person name="Doerig C."/>
            <person name="Gruber A."/>
            <person name="Parkinson J."/>
            <person name="Shirley M."/>
            <person name="Wan K.L."/>
            <person name="Berriman M."/>
            <person name="Tomley F."/>
            <person name="Pain A."/>
        </authorList>
    </citation>
    <scope>NUCLEOTIDE SEQUENCE [LARGE SCALE GENOMIC DNA]</scope>
    <source>
        <strain evidence="7">Houghton</strain>
    </source>
</reference>
<dbReference type="GO" id="GO:0016226">
    <property type="term" value="P:iron-sulfur cluster assembly"/>
    <property type="evidence" value="ECO:0007669"/>
    <property type="project" value="InterPro"/>
</dbReference>
<evidence type="ECO:0000256" key="2">
    <source>
        <dbReference type="ARBA" id="ARBA00022741"/>
    </source>
</evidence>
<name>U6L9T9_EIMTE</name>
<evidence type="ECO:0000256" key="3">
    <source>
        <dbReference type="ARBA" id="ARBA00022840"/>
    </source>
</evidence>
<feature type="region of interest" description="Disordered" evidence="6">
    <location>
        <begin position="38"/>
        <end position="57"/>
    </location>
</feature>